<evidence type="ECO:0000313" key="4">
    <source>
        <dbReference type="Proteomes" id="UP000199047"/>
    </source>
</evidence>
<dbReference type="Proteomes" id="UP000198868">
    <property type="component" value="Unassembled WGS sequence"/>
</dbReference>
<dbReference type="Pfam" id="PF21983">
    <property type="entry name" value="NikA-like"/>
    <property type="match status" value="1"/>
</dbReference>
<dbReference type="Proteomes" id="UP000199047">
    <property type="component" value="Unassembled WGS sequence"/>
</dbReference>
<evidence type="ECO:0000313" key="3">
    <source>
        <dbReference type="Proteomes" id="UP000198868"/>
    </source>
</evidence>
<name>A0AAN2QU37_9LACO</name>
<evidence type="ECO:0000313" key="1">
    <source>
        <dbReference type="EMBL" id="CUW08443.1"/>
    </source>
</evidence>
<dbReference type="InterPro" id="IPR053842">
    <property type="entry name" value="NikA-like"/>
</dbReference>
<dbReference type="EMBL" id="FBTU01000013">
    <property type="protein sequence ID" value="CUW08443.1"/>
    <property type="molecule type" value="Genomic_DNA"/>
</dbReference>
<accession>A0AAN2QU37</accession>
<sequence length="117" mass="13640">MENKQKLKRPIQKIIRFNQEESTYLENKIKASPFKNFQNYARISLLTKEVVFVDYSDLYHLNSEVHRIGNNINQLAKLANSFEDISSLDVQEMTDAIKDLSQLVADKLKGEIRKAHE</sequence>
<protein>
    <recommendedName>
        <fullName evidence="5">Bacterial mobilisation domain-containing protein</fullName>
    </recommendedName>
</protein>
<organism evidence="1 3">
    <name type="scientific">Leuconostoc inhae</name>
    <dbReference type="NCBI Taxonomy" id="178001"/>
    <lineage>
        <taxon>Bacteria</taxon>
        <taxon>Bacillati</taxon>
        <taxon>Bacillota</taxon>
        <taxon>Bacilli</taxon>
        <taxon>Lactobacillales</taxon>
        <taxon>Lactobacillaceae</taxon>
        <taxon>Leuconostoc</taxon>
    </lineage>
</organism>
<reference evidence="3 4" key="1">
    <citation type="submission" date="2015-12" db="EMBL/GenBank/DDBJ databases">
        <authorList>
            <person name="Andreevskaya M."/>
        </authorList>
    </citation>
    <scope>NUCLEOTIDE SEQUENCE [LARGE SCALE GENOMIC DNA]</scope>
    <source>
        <strain evidence="2 4">KSL4-2</strain>
        <strain evidence="1 3">PL111</strain>
    </source>
</reference>
<proteinExistence type="predicted"/>
<evidence type="ECO:0008006" key="5">
    <source>
        <dbReference type="Google" id="ProtNLM"/>
    </source>
</evidence>
<evidence type="ECO:0000313" key="2">
    <source>
        <dbReference type="EMBL" id="CUW16992.1"/>
    </source>
</evidence>
<comment type="caution">
    <text evidence="1">The sequence shown here is derived from an EMBL/GenBank/DDBJ whole genome shotgun (WGS) entry which is preliminary data.</text>
</comment>
<dbReference type="RefSeq" id="WP_010384037.1">
    <property type="nucleotide sequence ID" value="NZ_FBSX01000022.1"/>
</dbReference>
<gene>
    <name evidence="2" type="ORF">KSL4_0594</name>
    <name evidence="1" type="ORF">PL111_0019</name>
</gene>
<keyword evidence="4" id="KW-1185">Reference proteome</keyword>
<dbReference type="AlphaFoldDB" id="A0AAN2QU37"/>
<dbReference type="EMBL" id="FBTB01000019">
    <property type="protein sequence ID" value="CUW16992.1"/>
    <property type="molecule type" value="Genomic_DNA"/>
</dbReference>